<keyword evidence="9" id="KW-1185">Reference proteome</keyword>
<dbReference type="InterPro" id="IPR027379">
    <property type="entry name" value="CLS_N"/>
</dbReference>
<dbReference type="GO" id="GO:0032049">
    <property type="term" value="P:cardiolipin biosynthetic process"/>
    <property type="evidence" value="ECO:0007669"/>
    <property type="project" value="UniProtKB-ARBA"/>
</dbReference>
<evidence type="ECO:0000256" key="3">
    <source>
        <dbReference type="ARBA" id="ARBA00022692"/>
    </source>
</evidence>
<dbReference type="KEGG" id="doa:AXF15_03585"/>
<evidence type="ECO:0000256" key="1">
    <source>
        <dbReference type="ARBA" id="ARBA00004651"/>
    </source>
</evidence>
<evidence type="ECO:0000259" key="7">
    <source>
        <dbReference type="PROSITE" id="PS50035"/>
    </source>
</evidence>
<feature type="domain" description="PLD phosphodiesterase" evidence="7">
    <location>
        <begin position="392"/>
        <end position="414"/>
    </location>
</feature>
<dbReference type="CDD" id="cd09157">
    <property type="entry name" value="PLDc_CLS_unchar2_1"/>
    <property type="match status" value="1"/>
</dbReference>
<dbReference type="GO" id="GO:0008808">
    <property type="term" value="F:cardiolipin synthase activity"/>
    <property type="evidence" value="ECO:0007669"/>
    <property type="project" value="TreeGrafter"/>
</dbReference>
<reference evidence="9" key="1">
    <citation type="submission" date="2016-02" db="EMBL/GenBank/DDBJ databases">
        <authorList>
            <person name="Holder M.E."/>
            <person name="Ajami N.J."/>
            <person name="Petrosino J.F."/>
        </authorList>
    </citation>
    <scope>NUCLEOTIDE SEQUENCE [LARGE SCALE GENOMIC DNA]</scope>
    <source>
        <strain evidence="9">DSM 12838</strain>
    </source>
</reference>
<keyword evidence="5 6" id="KW-0472">Membrane</keyword>
<keyword evidence="3 6" id="KW-0812">Transmembrane</keyword>
<dbReference type="Pfam" id="PF13091">
    <property type="entry name" value="PLDc_2"/>
    <property type="match status" value="2"/>
</dbReference>
<evidence type="ECO:0000256" key="4">
    <source>
        <dbReference type="ARBA" id="ARBA00022989"/>
    </source>
</evidence>
<keyword evidence="2" id="KW-1003">Cell membrane</keyword>
<gene>
    <name evidence="8" type="ORF">AXF15_03585</name>
</gene>
<sequence>MVHWIGYALLAVLALGAAGHALLHKSDSRSALGWIAVCLTFPLAGPALYVLFGVNRVRRSASRLRREVGPLASGGRNLVPSPENTAAVAARPYGSSWRLEKVGHSLLGTELTAGNCIEPLINGDEAYPRMLQAIREARRSIYLVSYILGTDKLGRRFIGELHAAMQRGVDVRVLVDGLGEKYSWPTASSLLKKKGVPMALFIPPRLFPPSLHINLRNHRKILVVDGTTGFTGGMNIRQGHLLGASPRHPVTDMHFIVRGPIVEQLRETFLDDWLFATKERLVSDAVLPEAAGDCLCRAVIDGPDVPHEPLRTLLLGVISAASDSIRIMTPYFLPPKSMLSALKSACYRGVDVRIILPGRNNLPFVHWATQHILEDLIQAGITIAFQPEPFCHTKLLLIDDAYVHLGSANLDNRSLRLNFELTLEVFDRALNRALTRHFETVMAGSRMATVGELRARSLPAHMRDAFFWLFSPYL</sequence>
<organism evidence="8 9">
    <name type="scientific">Desulfomicrobium orale DSM 12838</name>
    <dbReference type="NCBI Taxonomy" id="888061"/>
    <lineage>
        <taxon>Bacteria</taxon>
        <taxon>Pseudomonadati</taxon>
        <taxon>Thermodesulfobacteriota</taxon>
        <taxon>Desulfovibrionia</taxon>
        <taxon>Desulfovibrionales</taxon>
        <taxon>Desulfomicrobiaceae</taxon>
        <taxon>Desulfomicrobium</taxon>
    </lineage>
</organism>
<dbReference type="OrthoDB" id="9762009at2"/>
<dbReference type="Proteomes" id="UP000063964">
    <property type="component" value="Chromosome"/>
</dbReference>
<dbReference type="SMART" id="SM00155">
    <property type="entry name" value="PLDc"/>
    <property type="match status" value="2"/>
</dbReference>
<dbReference type="SUPFAM" id="SSF56024">
    <property type="entry name" value="Phospholipase D/nuclease"/>
    <property type="match status" value="2"/>
</dbReference>
<feature type="transmembrane region" description="Helical" evidence="6">
    <location>
        <begin position="31"/>
        <end position="54"/>
    </location>
</feature>
<evidence type="ECO:0000256" key="5">
    <source>
        <dbReference type="ARBA" id="ARBA00023136"/>
    </source>
</evidence>
<dbReference type="GO" id="GO:0005886">
    <property type="term" value="C:plasma membrane"/>
    <property type="evidence" value="ECO:0007669"/>
    <property type="project" value="UniProtKB-SubCell"/>
</dbReference>
<protein>
    <submittedName>
        <fullName evidence="8">Cardiolipin synthase</fullName>
    </submittedName>
</protein>
<keyword evidence="4 6" id="KW-1133">Transmembrane helix</keyword>
<evidence type="ECO:0000256" key="6">
    <source>
        <dbReference type="SAM" id="Phobius"/>
    </source>
</evidence>
<proteinExistence type="predicted"/>
<feature type="domain" description="PLD phosphodiesterase" evidence="7">
    <location>
        <begin position="213"/>
        <end position="240"/>
    </location>
</feature>
<dbReference type="PANTHER" id="PTHR21248">
    <property type="entry name" value="CARDIOLIPIN SYNTHASE"/>
    <property type="match status" value="1"/>
</dbReference>
<comment type="subcellular location">
    <subcellularLocation>
        <location evidence="1">Cell membrane</location>
        <topology evidence="1">Multi-pass membrane protein</topology>
    </subcellularLocation>
</comment>
<dbReference type="Pfam" id="PF13396">
    <property type="entry name" value="PLDc_N"/>
    <property type="match status" value="1"/>
</dbReference>
<evidence type="ECO:0000256" key="2">
    <source>
        <dbReference type="ARBA" id="ARBA00022475"/>
    </source>
</evidence>
<evidence type="ECO:0000313" key="9">
    <source>
        <dbReference type="Proteomes" id="UP000063964"/>
    </source>
</evidence>
<accession>A0A0X8JP16</accession>
<dbReference type="PANTHER" id="PTHR21248:SF22">
    <property type="entry name" value="PHOSPHOLIPASE D"/>
    <property type="match status" value="1"/>
</dbReference>
<dbReference type="AlphaFoldDB" id="A0A0X8JP16"/>
<dbReference type="Gene3D" id="3.30.870.10">
    <property type="entry name" value="Endonuclease Chain A"/>
    <property type="match status" value="2"/>
</dbReference>
<dbReference type="CDD" id="cd09163">
    <property type="entry name" value="PLDc_CLS_unchar2_2"/>
    <property type="match status" value="1"/>
</dbReference>
<dbReference type="InterPro" id="IPR001736">
    <property type="entry name" value="PLipase_D/transphosphatidylase"/>
</dbReference>
<dbReference type="EMBL" id="CP014230">
    <property type="protein sequence ID" value="AMD92280.1"/>
    <property type="molecule type" value="Genomic_DNA"/>
</dbReference>
<dbReference type="InterPro" id="IPR025202">
    <property type="entry name" value="PLD-like_dom"/>
</dbReference>
<dbReference type="STRING" id="888061.AXF15_03585"/>
<name>A0A0X8JP16_9BACT</name>
<dbReference type="PROSITE" id="PS50035">
    <property type="entry name" value="PLD"/>
    <property type="match status" value="2"/>
</dbReference>
<evidence type="ECO:0000313" key="8">
    <source>
        <dbReference type="EMBL" id="AMD92280.1"/>
    </source>
</evidence>